<feature type="non-terminal residue" evidence="2">
    <location>
        <position position="43"/>
    </location>
</feature>
<dbReference type="AlphaFoldDB" id="A0A382U3P6"/>
<reference evidence="2" key="1">
    <citation type="submission" date="2018-05" db="EMBL/GenBank/DDBJ databases">
        <authorList>
            <person name="Lanie J.A."/>
            <person name="Ng W.-L."/>
            <person name="Kazmierczak K.M."/>
            <person name="Andrzejewski T.M."/>
            <person name="Davidsen T.M."/>
            <person name="Wayne K.J."/>
            <person name="Tettelin H."/>
            <person name="Glass J.I."/>
            <person name="Rusch D."/>
            <person name="Podicherti R."/>
            <person name="Tsui H.-C.T."/>
            <person name="Winkler M.E."/>
        </authorList>
    </citation>
    <scope>NUCLEOTIDE SEQUENCE</scope>
</reference>
<name>A0A382U3P6_9ZZZZ</name>
<keyword evidence="1" id="KW-0808">Transferase</keyword>
<evidence type="ECO:0008006" key="3">
    <source>
        <dbReference type="Google" id="ProtNLM"/>
    </source>
</evidence>
<dbReference type="Gene3D" id="3.40.50.10540">
    <property type="entry name" value="Crotonobetainyl-coa:carnitine coa-transferase, domain 1"/>
    <property type="match status" value="1"/>
</dbReference>
<dbReference type="PANTHER" id="PTHR48207:SF3">
    <property type="entry name" value="SUCCINATE--HYDROXYMETHYLGLUTARATE COA-TRANSFERASE"/>
    <property type="match status" value="1"/>
</dbReference>
<dbReference type="GO" id="GO:0008410">
    <property type="term" value="F:CoA-transferase activity"/>
    <property type="evidence" value="ECO:0007669"/>
    <property type="project" value="TreeGrafter"/>
</dbReference>
<organism evidence="2">
    <name type="scientific">marine metagenome</name>
    <dbReference type="NCBI Taxonomy" id="408172"/>
    <lineage>
        <taxon>unclassified sequences</taxon>
        <taxon>metagenomes</taxon>
        <taxon>ecological metagenomes</taxon>
    </lineage>
</organism>
<dbReference type="Pfam" id="PF02515">
    <property type="entry name" value="CoA_transf_3"/>
    <property type="match status" value="1"/>
</dbReference>
<dbReference type="InterPro" id="IPR023606">
    <property type="entry name" value="CoA-Trfase_III_dom_1_sf"/>
</dbReference>
<accession>A0A382U3P6</accession>
<dbReference type="EMBL" id="UINC01140912">
    <property type="protein sequence ID" value="SVD28331.1"/>
    <property type="molecule type" value="Genomic_DNA"/>
</dbReference>
<dbReference type="InterPro" id="IPR003673">
    <property type="entry name" value="CoA-Trfase_fam_III"/>
</dbReference>
<sequence length="43" mass="4634">MEKALDGIKVLDLTQYEAGTSCTQLLAWLGADVIKVEQPGRGD</sequence>
<evidence type="ECO:0000256" key="1">
    <source>
        <dbReference type="ARBA" id="ARBA00022679"/>
    </source>
</evidence>
<gene>
    <name evidence="2" type="ORF">METZ01_LOCUS381185</name>
</gene>
<evidence type="ECO:0000313" key="2">
    <source>
        <dbReference type="EMBL" id="SVD28331.1"/>
    </source>
</evidence>
<protein>
    <recommendedName>
        <fullName evidence="3">Formyl-CoA transferase</fullName>
    </recommendedName>
</protein>
<dbReference type="PANTHER" id="PTHR48207">
    <property type="entry name" value="SUCCINATE--HYDROXYMETHYLGLUTARATE COA-TRANSFERASE"/>
    <property type="match status" value="1"/>
</dbReference>
<dbReference type="InterPro" id="IPR050483">
    <property type="entry name" value="CoA-transferase_III_domain"/>
</dbReference>
<dbReference type="SUPFAM" id="SSF89796">
    <property type="entry name" value="CoA-transferase family III (CaiB/BaiF)"/>
    <property type="match status" value="1"/>
</dbReference>
<proteinExistence type="predicted"/>